<gene>
    <name evidence="2" type="ORF">BaRGS_00002645</name>
</gene>
<accession>A0ABD0M3S9</accession>
<evidence type="ECO:0000313" key="2">
    <source>
        <dbReference type="EMBL" id="KAK7505923.1"/>
    </source>
</evidence>
<reference evidence="2 3" key="1">
    <citation type="journal article" date="2023" name="Sci. Data">
        <title>Genome assembly of the Korean intertidal mud-creeper Batillaria attramentaria.</title>
        <authorList>
            <person name="Patra A.K."/>
            <person name="Ho P.T."/>
            <person name="Jun S."/>
            <person name="Lee S.J."/>
            <person name="Kim Y."/>
            <person name="Won Y.J."/>
        </authorList>
    </citation>
    <scope>NUCLEOTIDE SEQUENCE [LARGE SCALE GENOMIC DNA]</scope>
    <source>
        <strain evidence="2">Wonlab-2016</strain>
    </source>
</reference>
<feature type="compositionally biased region" description="Polar residues" evidence="1">
    <location>
        <begin position="76"/>
        <end position="85"/>
    </location>
</feature>
<evidence type="ECO:0000313" key="3">
    <source>
        <dbReference type="Proteomes" id="UP001519460"/>
    </source>
</evidence>
<protein>
    <submittedName>
        <fullName evidence="2">Uncharacterized protein</fullName>
    </submittedName>
</protein>
<dbReference type="Proteomes" id="UP001519460">
    <property type="component" value="Unassembled WGS sequence"/>
</dbReference>
<sequence length="92" mass="10204">MPSYGLRRGGAATSRQFINQPISVLGCRRKRRAFLVSFDRRVPLPAGPFAGMRSTRRPSPVTFLTRSRKKVPPSPYTSLQTTHSCSCGVLPK</sequence>
<dbReference type="EMBL" id="JACVVK020000008">
    <property type="protein sequence ID" value="KAK7505923.1"/>
    <property type="molecule type" value="Genomic_DNA"/>
</dbReference>
<comment type="caution">
    <text evidence="2">The sequence shown here is derived from an EMBL/GenBank/DDBJ whole genome shotgun (WGS) entry which is preliminary data.</text>
</comment>
<dbReference type="PROSITE" id="PS51257">
    <property type="entry name" value="PROKAR_LIPOPROTEIN"/>
    <property type="match status" value="1"/>
</dbReference>
<proteinExistence type="predicted"/>
<organism evidence="2 3">
    <name type="scientific">Batillaria attramentaria</name>
    <dbReference type="NCBI Taxonomy" id="370345"/>
    <lineage>
        <taxon>Eukaryota</taxon>
        <taxon>Metazoa</taxon>
        <taxon>Spiralia</taxon>
        <taxon>Lophotrochozoa</taxon>
        <taxon>Mollusca</taxon>
        <taxon>Gastropoda</taxon>
        <taxon>Caenogastropoda</taxon>
        <taxon>Sorbeoconcha</taxon>
        <taxon>Cerithioidea</taxon>
        <taxon>Batillariidae</taxon>
        <taxon>Batillaria</taxon>
    </lineage>
</organism>
<feature type="region of interest" description="Disordered" evidence="1">
    <location>
        <begin position="46"/>
        <end position="92"/>
    </location>
</feature>
<evidence type="ECO:0000256" key="1">
    <source>
        <dbReference type="SAM" id="MobiDB-lite"/>
    </source>
</evidence>
<keyword evidence="3" id="KW-1185">Reference proteome</keyword>
<dbReference type="AlphaFoldDB" id="A0ABD0M3S9"/>
<name>A0ABD0M3S9_9CAEN</name>